<comment type="caution">
    <text evidence="1">The sequence shown here is derived from an EMBL/GenBank/DDBJ whole genome shotgun (WGS) entry which is preliminary data.</text>
</comment>
<dbReference type="RefSeq" id="WP_248681861.1">
    <property type="nucleotide sequence ID" value="NZ_JALPRY010000004.1"/>
</dbReference>
<gene>
    <name evidence="1" type="ORF">M0654_03535</name>
</gene>
<name>A0ABT0IMH3_9HYPH</name>
<protein>
    <recommendedName>
        <fullName evidence="3">DUF3077 domain-containing protein</fullName>
    </recommendedName>
</protein>
<dbReference type="Proteomes" id="UP001202827">
    <property type="component" value="Unassembled WGS sequence"/>
</dbReference>
<proteinExistence type="predicted"/>
<evidence type="ECO:0008006" key="3">
    <source>
        <dbReference type="Google" id="ProtNLM"/>
    </source>
</evidence>
<accession>A0ABT0IMH3</accession>
<keyword evidence="2" id="KW-1185">Reference proteome</keyword>
<sequence>MRSEAPADPSTMFYLIRQADSNLLDTKGYTNAAKLIVQGLGDNTRGREIDDALHSLLLVLDHALSGLETARSHIEAMDDITPVDKSNSGEIA</sequence>
<evidence type="ECO:0000313" key="1">
    <source>
        <dbReference type="EMBL" id="MCK8779051.1"/>
    </source>
</evidence>
<organism evidence="1 2">
    <name type="scientific">Neorhizobium turbinariae</name>
    <dbReference type="NCBI Taxonomy" id="2937795"/>
    <lineage>
        <taxon>Bacteria</taxon>
        <taxon>Pseudomonadati</taxon>
        <taxon>Pseudomonadota</taxon>
        <taxon>Alphaproteobacteria</taxon>
        <taxon>Hyphomicrobiales</taxon>
        <taxon>Rhizobiaceae</taxon>
        <taxon>Rhizobium/Agrobacterium group</taxon>
        <taxon>Neorhizobium</taxon>
    </lineage>
</organism>
<evidence type="ECO:0000313" key="2">
    <source>
        <dbReference type="Proteomes" id="UP001202827"/>
    </source>
</evidence>
<reference evidence="1 2" key="1">
    <citation type="submission" date="2022-04" db="EMBL/GenBank/DDBJ databases">
        <title>Rhizobium coralii sp. nov., isolated from coral Turbinaria peltata.</title>
        <authorList>
            <person name="Sun H."/>
        </authorList>
    </citation>
    <scope>NUCLEOTIDE SEQUENCE [LARGE SCALE GENOMIC DNA]</scope>
    <source>
        <strain evidence="1 2">NTR19</strain>
    </source>
</reference>
<dbReference type="EMBL" id="JALPRY010000004">
    <property type="protein sequence ID" value="MCK8779051.1"/>
    <property type="molecule type" value="Genomic_DNA"/>
</dbReference>